<protein>
    <submittedName>
        <fullName evidence="2">DUF4012 domain-containing protein</fullName>
    </submittedName>
</protein>
<accession>A0ABW1JJC8</accession>
<dbReference type="EMBL" id="JBHSRD010000008">
    <property type="protein sequence ID" value="MFC6008833.1"/>
    <property type="molecule type" value="Genomic_DNA"/>
</dbReference>
<organism evidence="2 3">
    <name type="scientific">Angustibacter luteus</name>
    <dbReference type="NCBI Taxonomy" id="658456"/>
    <lineage>
        <taxon>Bacteria</taxon>
        <taxon>Bacillati</taxon>
        <taxon>Actinomycetota</taxon>
        <taxon>Actinomycetes</taxon>
        <taxon>Kineosporiales</taxon>
        <taxon>Kineosporiaceae</taxon>
    </lineage>
</organism>
<evidence type="ECO:0000256" key="1">
    <source>
        <dbReference type="SAM" id="Phobius"/>
    </source>
</evidence>
<name>A0ABW1JJC8_9ACTN</name>
<dbReference type="Proteomes" id="UP001596189">
    <property type="component" value="Unassembled WGS sequence"/>
</dbReference>
<feature type="transmembrane region" description="Helical" evidence="1">
    <location>
        <begin position="25"/>
        <end position="52"/>
    </location>
</feature>
<dbReference type="InterPro" id="IPR025101">
    <property type="entry name" value="DUF4012"/>
</dbReference>
<comment type="caution">
    <text evidence="2">The sequence shown here is derived from an EMBL/GenBank/DDBJ whole genome shotgun (WGS) entry which is preliminary data.</text>
</comment>
<sequence length="587" mass="61336">MQATDLEAVDADDDLATRGRSWARLAIKIVLGLLLALVVLLVLEGIVAGLALRSAQADGDRVKAALKAEDISGAGDGIVSLSRHLTIATKALAGPQWLVPQAAPYYGDDLKAVRRTVFALHDTVDGTVDPLLGVVGTLQDRARRPDGSIDSDRLAVLRADVERAKLPAAHSAQAVDEINLQGVAEPLRGPIEKARNAVDLVNSSVATAADGLVVAAQVLGADDPSGILVGVQNPSEARGTGGIIGALAVIKADRGRLDLVRTDVNDDVIPYKTPTDELPRDLVALYGPQLRDVRNSNLSPDFTRAAPLLAASFRRYTSQSGGQSAPTSSTIVSITPRALARLLEVTGPVKVARGPQITSQNAADLFGADIYRTIPDTTVRNAYVQDVLKSVFGKLTTSNVDGVKLVQALRDATSQGQLMAWSPVGSVQQALSNLGADGGLGKPDGSTARVSLVNTDASKLDYWDRVSIDLAPGRALDVSVRNEAPATVAGYAQNHLPGADPTTHQVVVQVHLPPTVSVRGAQLDGKPVAFGAGTERGWNVLRVTMTIPRGEHRTLTVSLGGGQGMTTVVPPVTSSPTVVKVAGQRVP</sequence>
<keyword evidence="1" id="KW-0812">Transmembrane</keyword>
<keyword evidence="3" id="KW-1185">Reference proteome</keyword>
<evidence type="ECO:0000313" key="2">
    <source>
        <dbReference type="EMBL" id="MFC6008833.1"/>
    </source>
</evidence>
<dbReference type="RefSeq" id="WP_345717372.1">
    <property type="nucleotide sequence ID" value="NZ_BAABFP010000007.1"/>
</dbReference>
<dbReference type="Pfam" id="PF13196">
    <property type="entry name" value="DUF4012"/>
    <property type="match status" value="1"/>
</dbReference>
<keyword evidence="1" id="KW-1133">Transmembrane helix</keyword>
<evidence type="ECO:0000313" key="3">
    <source>
        <dbReference type="Proteomes" id="UP001596189"/>
    </source>
</evidence>
<reference evidence="3" key="1">
    <citation type="journal article" date="2019" name="Int. J. Syst. Evol. Microbiol.">
        <title>The Global Catalogue of Microorganisms (GCM) 10K type strain sequencing project: providing services to taxonomists for standard genome sequencing and annotation.</title>
        <authorList>
            <consortium name="The Broad Institute Genomics Platform"/>
            <consortium name="The Broad Institute Genome Sequencing Center for Infectious Disease"/>
            <person name="Wu L."/>
            <person name="Ma J."/>
        </authorList>
    </citation>
    <scope>NUCLEOTIDE SEQUENCE [LARGE SCALE GENOMIC DNA]</scope>
    <source>
        <strain evidence="3">KACC 14249</strain>
    </source>
</reference>
<keyword evidence="1" id="KW-0472">Membrane</keyword>
<gene>
    <name evidence="2" type="ORF">ACFQDO_16995</name>
</gene>
<proteinExistence type="predicted"/>